<proteinExistence type="predicted"/>
<feature type="transmembrane region" description="Helical" evidence="1">
    <location>
        <begin position="6"/>
        <end position="33"/>
    </location>
</feature>
<keyword evidence="3" id="KW-1185">Reference proteome</keyword>
<dbReference type="Proteomes" id="UP001174205">
    <property type="component" value="Unassembled WGS sequence"/>
</dbReference>
<sequence length="101" mass="11561">MYIILALVVGVVLCLLFPYGTILAGAIIFALVADNYRQTMSMREDIRSIKHHLGLMNKGEAEEYKIDEQLTNVEHLDSDQLKVINRRIEAELEKESRNNKS</sequence>
<keyword evidence="1" id="KW-1133">Transmembrane helix</keyword>
<accession>A0ABT8JA25</accession>
<gene>
    <name evidence="2" type="ORF">P5G61_12015</name>
</gene>
<comment type="caution">
    <text evidence="2">The sequence shown here is derived from an EMBL/GenBank/DDBJ whole genome shotgun (WGS) entry which is preliminary data.</text>
</comment>
<protein>
    <submittedName>
        <fullName evidence="2">Uncharacterized protein</fullName>
    </submittedName>
</protein>
<keyword evidence="1" id="KW-0812">Transmembrane</keyword>
<organism evidence="2 3">
    <name type="scientific">Paenibacillus vandeheii</name>
    <dbReference type="NCBI Taxonomy" id="3035917"/>
    <lineage>
        <taxon>Bacteria</taxon>
        <taxon>Bacillati</taxon>
        <taxon>Bacillota</taxon>
        <taxon>Bacilli</taxon>
        <taxon>Bacillales</taxon>
        <taxon>Paenibacillaceae</taxon>
        <taxon>Paenibacillus</taxon>
    </lineage>
</organism>
<evidence type="ECO:0000256" key="1">
    <source>
        <dbReference type="SAM" id="Phobius"/>
    </source>
</evidence>
<keyword evidence="1" id="KW-0472">Membrane</keyword>
<name>A0ABT8JA25_9BACL</name>
<reference evidence="2" key="1">
    <citation type="submission" date="2023-03" db="EMBL/GenBank/DDBJ databases">
        <title>MT1 and MT2 Draft Genomes of Novel Species.</title>
        <authorList>
            <person name="Venkateswaran K."/>
        </authorList>
    </citation>
    <scope>NUCLEOTIDE SEQUENCE</scope>
    <source>
        <strain evidence="2">F6_3S_P_1C</strain>
    </source>
</reference>
<evidence type="ECO:0000313" key="2">
    <source>
        <dbReference type="EMBL" id="MDN4601954.1"/>
    </source>
</evidence>
<evidence type="ECO:0000313" key="3">
    <source>
        <dbReference type="Proteomes" id="UP001174205"/>
    </source>
</evidence>
<dbReference type="RefSeq" id="WP_094937292.1">
    <property type="nucleotide sequence ID" value="NZ_JAROCD010000005.1"/>
</dbReference>
<dbReference type="EMBL" id="JAROCD010000005">
    <property type="protein sequence ID" value="MDN4601954.1"/>
    <property type="molecule type" value="Genomic_DNA"/>
</dbReference>